<dbReference type="InterPro" id="IPR051610">
    <property type="entry name" value="GPI/OXD"/>
</dbReference>
<feature type="chain" id="PRO_5021774179" description="Cupin type-2 domain-containing protein" evidence="3">
    <location>
        <begin position="29"/>
        <end position="176"/>
    </location>
</feature>
<accession>A0A511DNM8</accession>
<keyword evidence="3" id="KW-0732">Signal</keyword>
<dbReference type="InterPro" id="IPR013096">
    <property type="entry name" value="Cupin_2"/>
</dbReference>
<dbReference type="Pfam" id="PF07883">
    <property type="entry name" value="Cupin_2"/>
    <property type="match status" value="1"/>
</dbReference>
<name>A0A511DNM8_9PSEU</name>
<sequence>MTRFGRSARSIAPLVVLAGLLLAGCAQPGQLGHDAPPPPPAASPVAAAQAPPPLPTGTADVGRGTLPARIQMSTLGPADVSVRTVELAPGESTGWHRHPGFETTIVNSGEVTVQTAEECAPQRIGAGDAVFVPDAQAHLMRNDGTVPAQLVVTQVLAPDAPDRSGVAAACGNSSLR</sequence>
<dbReference type="InterPro" id="IPR014710">
    <property type="entry name" value="RmlC-like_jellyroll"/>
</dbReference>
<dbReference type="Gene3D" id="2.60.120.10">
    <property type="entry name" value="Jelly Rolls"/>
    <property type="match status" value="1"/>
</dbReference>
<dbReference type="GO" id="GO:0046872">
    <property type="term" value="F:metal ion binding"/>
    <property type="evidence" value="ECO:0007669"/>
    <property type="project" value="UniProtKB-KW"/>
</dbReference>
<proteinExistence type="predicted"/>
<dbReference type="Proteomes" id="UP000321685">
    <property type="component" value="Unassembled WGS sequence"/>
</dbReference>
<evidence type="ECO:0000256" key="2">
    <source>
        <dbReference type="SAM" id="MobiDB-lite"/>
    </source>
</evidence>
<dbReference type="PANTHER" id="PTHR35848">
    <property type="entry name" value="OXALATE-BINDING PROTEIN"/>
    <property type="match status" value="1"/>
</dbReference>
<evidence type="ECO:0000259" key="4">
    <source>
        <dbReference type="Pfam" id="PF07883"/>
    </source>
</evidence>
<comment type="caution">
    <text evidence="5">The sequence shown here is derived from an EMBL/GenBank/DDBJ whole genome shotgun (WGS) entry which is preliminary data.</text>
</comment>
<dbReference type="AlphaFoldDB" id="A0A511DNM8"/>
<feature type="signal peptide" evidence="3">
    <location>
        <begin position="1"/>
        <end position="28"/>
    </location>
</feature>
<dbReference type="InterPro" id="IPR011051">
    <property type="entry name" value="RmlC_Cupin_sf"/>
</dbReference>
<dbReference type="OrthoDB" id="129561at2"/>
<evidence type="ECO:0000313" key="6">
    <source>
        <dbReference type="Proteomes" id="UP000321685"/>
    </source>
</evidence>
<dbReference type="PROSITE" id="PS51257">
    <property type="entry name" value="PROKAR_LIPOPROTEIN"/>
    <property type="match status" value="1"/>
</dbReference>
<dbReference type="EMBL" id="BJVJ01000089">
    <property type="protein sequence ID" value="GEL26420.1"/>
    <property type="molecule type" value="Genomic_DNA"/>
</dbReference>
<protein>
    <recommendedName>
        <fullName evidence="4">Cupin type-2 domain-containing protein</fullName>
    </recommendedName>
</protein>
<dbReference type="RefSeq" id="WP_147114380.1">
    <property type="nucleotide sequence ID" value="NZ_BJVJ01000089.1"/>
</dbReference>
<reference evidence="5 6" key="1">
    <citation type="submission" date="2019-07" db="EMBL/GenBank/DDBJ databases">
        <title>Whole genome shotgun sequence of Pseudonocardia sulfidoxydans NBRC 16205.</title>
        <authorList>
            <person name="Hosoyama A."/>
            <person name="Uohara A."/>
            <person name="Ohji S."/>
            <person name="Ichikawa N."/>
        </authorList>
    </citation>
    <scope>NUCLEOTIDE SEQUENCE [LARGE SCALE GENOMIC DNA]</scope>
    <source>
        <strain evidence="5 6">NBRC 16205</strain>
    </source>
</reference>
<evidence type="ECO:0000313" key="5">
    <source>
        <dbReference type="EMBL" id="GEL26420.1"/>
    </source>
</evidence>
<gene>
    <name evidence="5" type="ORF">PSU4_53740</name>
</gene>
<evidence type="ECO:0000256" key="1">
    <source>
        <dbReference type="ARBA" id="ARBA00022723"/>
    </source>
</evidence>
<feature type="domain" description="Cupin type-2" evidence="4">
    <location>
        <begin position="84"/>
        <end position="152"/>
    </location>
</feature>
<keyword evidence="1" id="KW-0479">Metal-binding</keyword>
<organism evidence="5 6">
    <name type="scientific">Pseudonocardia sulfidoxydans NBRC 16205</name>
    <dbReference type="NCBI Taxonomy" id="1223511"/>
    <lineage>
        <taxon>Bacteria</taxon>
        <taxon>Bacillati</taxon>
        <taxon>Actinomycetota</taxon>
        <taxon>Actinomycetes</taxon>
        <taxon>Pseudonocardiales</taxon>
        <taxon>Pseudonocardiaceae</taxon>
        <taxon>Pseudonocardia</taxon>
    </lineage>
</organism>
<keyword evidence="6" id="KW-1185">Reference proteome</keyword>
<feature type="region of interest" description="Disordered" evidence="2">
    <location>
        <begin position="31"/>
        <end position="59"/>
    </location>
</feature>
<dbReference type="SUPFAM" id="SSF51182">
    <property type="entry name" value="RmlC-like cupins"/>
    <property type="match status" value="1"/>
</dbReference>
<evidence type="ECO:0000256" key="3">
    <source>
        <dbReference type="SAM" id="SignalP"/>
    </source>
</evidence>